<proteinExistence type="predicted"/>
<evidence type="ECO:0000256" key="1">
    <source>
        <dbReference type="SAM" id="MobiDB-lite"/>
    </source>
</evidence>
<name>A0A7R9JFC8_TIMCA</name>
<gene>
    <name evidence="2" type="ORF">TCMB3V08_LOCUS10034</name>
</gene>
<protein>
    <submittedName>
        <fullName evidence="2">(California timema) hypothetical protein</fullName>
    </submittedName>
</protein>
<organism evidence="2">
    <name type="scientific">Timema californicum</name>
    <name type="common">California timema</name>
    <name type="synonym">Walking stick</name>
    <dbReference type="NCBI Taxonomy" id="61474"/>
    <lineage>
        <taxon>Eukaryota</taxon>
        <taxon>Metazoa</taxon>
        <taxon>Ecdysozoa</taxon>
        <taxon>Arthropoda</taxon>
        <taxon>Hexapoda</taxon>
        <taxon>Insecta</taxon>
        <taxon>Pterygota</taxon>
        <taxon>Neoptera</taxon>
        <taxon>Polyneoptera</taxon>
        <taxon>Phasmatodea</taxon>
        <taxon>Timematodea</taxon>
        <taxon>Timematoidea</taxon>
        <taxon>Timematidae</taxon>
        <taxon>Timema</taxon>
    </lineage>
</organism>
<accession>A0A7R9JFC8</accession>
<dbReference type="EMBL" id="OE185694">
    <property type="protein sequence ID" value="CAD7577484.1"/>
    <property type="molecule type" value="Genomic_DNA"/>
</dbReference>
<reference evidence="2" key="1">
    <citation type="submission" date="2020-11" db="EMBL/GenBank/DDBJ databases">
        <authorList>
            <person name="Tran Van P."/>
        </authorList>
    </citation>
    <scope>NUCLEOTIDE SEQUENCE</scope>
</reference>
<evidence type="ECO:0000313" key="2">
    <source>
        <dbReference type="EMBL" id="CAD7577484.1"/>
    </source>
</evidence>
<feature type="region of interest" description="Disordered" evidence="1">
    <location>
        <begin position="1"/>
        <end position="23"/>
    </location>
</feature>
<sequence length="111" mass="12289">MSMRKKPGPKNFRRKEDSLHPSVQTVPKWSKNVWKIPSRVDSSPCLFSLDYHPFPCGLFVLVLPTISASDYLAHQGGVKRISGLIPGETCGVACSTSTCSSRVGFTYTEHF</sequence>
<dbReference type="AlphaFoldDB" id="A0A7R9JFC8"/>
<feature type="compositionally biased region" description="Basic residues" evidence="1">
    <location>
        <begin position="1"/>
        <end position="13"/>
    </location>
</feature>